<feature type="region of interest" description="Disordered" evidence="1">
    <location>
        <begin position="718"/>
        <end position="777"/>
    </location>
</feature>
<dbReference type="EMBL" id="JBHSNQ010000153">
    <property type="protein sequence ID" value="MFC5542384.1"/>
    <property type="molecule type" value="Genomic_DNA"/>
</dbReference>
<evidence type="ECO:0000256" key="2">
    <source>
        <dbReference type="SAM" id="SignalP"/>
    </source>
</evidence>
<feature type="compositionally biased region" description="Basic and acidic residues" evidence="1">
    <location>
        <begin position="744"/>
        <end position="755"/>
    </location>
</feature>
<sequence length="777" mass="81969">MAKNKFKILLPIFLGSSLLVSGCTNHSNTSSSEEQDLISSLVTYKKSDYYSPWQNDAFTTIQLDGTTATVDGNDGAFVEGNKIFIRTTGTFVIEGTLEDGQIIIDAEDSGDVRLVLNGATIKSSTSAPIFVKQADQTIISLEEKTTNTLSDASKYVYEEGTDEPSATIYSKDDLTINGLGSLTIESHYNDAIKSNDDLKITGGNIQIKSVDDGIVGKDLLAVKDATIDVTSGGDGLKSSNDEDESKGNVVLESGTFTIHSEGDGVQGEKIVAIGDGKYNITTGGGSPETIEVREEMPPGGPGGNFNPQDMIKDLLNNIDASDEVKKQLESAETMNEVFSILQANPDLMEQLQQNMPMPGGGGRGMRQGSASNNANQGEGSNSKGTSSSQNNGDSEPPQQAENSTDQSEEEDTVSTKGIKAGTNLYILGGTINIDSLDDAVHSKDLTISDGNIQISTGDDGLHGDETVTLKGGNVTVAKSYEGLEGKKIAITGGTYHIHAVDDGVNINSESSERFGMPPGGGFGMQTPPGADNSDNQTEEKSSEDEGLLLIEGGYLYVNADGDGLDSNGSIKMTDGTVIVYGPTENFNGPLDYDKTFTIEGGILVASGSSGMALGVSDDSSQNAIMMTFDEFQKANTNVYVTGKDGKAIFGIAPEKDFQNIVISTPDLKLNQSYTFHMGGTLTGESTDGLYENPTYTEGSLSVDFTLSEVMTYLDKDGVTEGNAPGFGGPMGRRSNQGTTNENNVEEKSADVKSTGDKPTGQKPTGEKPTDTNSAEEK</sequence>
<evidence type="ECO:0000313" key="3">
    <source>
        <dbReference type="EMBL" id="MFC5542384.1"/>
    </source>
</evidence>
<feature type="signal peptide" evidence="2">
    <location>
        <begin position="1"/>
        <end position="22"/>
    </location>
</feature>
<feature type="compositionally biased region" description="Basic and acidic residues" evidence="1">
    <location>
        <begin position="764"/>
        <end position="777"/>
    </location>
</feature>
<accession>A0ABW0RCC0</accession>
<organism evidence="3 4">
    <name type="scientific">Ureibacillus suwonensis</name>
    <dbReference type="NCBI Taxonomy" id="313007"/>
    <lineage>
        <taxon>Bacteria</taxon>
        <taxon>Bacillati</taxon>
        <taxon>Bacillota</taxon>
        <taxon>Bacilli</taxon>
        <taxon>Bacillales</taxon>
        <taxon>Caryophanaceae</taxon>
        <taxon>Ureibacillus</taxon>
    </lineage>
</organism>
<name>A0ABW0RCC0_9BACL</name>
<feature type="compositionally biased region" description="Polar residues" evidence="1">
    <location>
        <begin position="733"/>
        <end position="742"/>
    </location>
</feature>
<dbReference type="Proteomes" id="UP001595978">
    <property type="component" value="Unassembled WGS sequence"/>
</dbReference>
<gene>
    <name evidence="3" type="ORF">ACFPOH_11745</name>
</gene>
<dbReference type="InterPro" id="IPR025584">
    <property type="entry name" value="Cthe_2159"/>
</dbReference>
<comment type="caution">
    <text evidence="3">The sequence shown here is derived from an EMBL/GenBank/DDBJ whole genome shotgun (WGS) entry which is preliminary data.</text>
</comment>
<feature type="region of interest" description="Disordered" evidence="1">
    <location>
        <begin position="351"/>
        <end position="416"/>
    </location>
</feature>
<keyword evidence="4" id="KW-1185">Reference proteome</keyword>
<feature type="compositionally biased region" description="Polar residues" evidence="1">
    <location>
        <begin position="369"/>
        <end position="405"/>
    </location>
</feature>
<protein>
    <submittedName>
        <fullName evidence="3">Carbohydrate-binding domain-containing protein</fullName>
    </submittedName>
</protein>
<keyword evidence="2" id="KW-0732">Signal</keyword>
<evidence type="ECO:0000313" key="4">
    <source>
        <dbReference type="Proteomes" id="UP001595978"/>
    </source>
</evidence>
<reference evidence="4" key="1">
    <citation type="journal article" date="2019" name="Int. J. Syst. Evol. Microbiol.">
        <title>The Global Catalogue of Microorganisms (GCM) 10K type strain sequencing project: providing services to taxonomists for standard genome sequencing and annotation.</title>
        <authorList>
            <consortium name="The Broad Institute Genomics Platform"/>
            <consortium name="The Broad Institute Genome Sequencing Center for Infectious Disease"/>
            <person name="Wu L."/>
            <person name="Ma J."/>
        </authorList>
    </citation>
    <scope>NUCLEOTIDE SEQUENCE [LARGE SCALE GENOMIC DNA]</scope>
    <source>
        <strain evidence="4">CCUG 56331</strain>
    </source>
</reference>
<dbReference type="RefSeq" id="WP_390309794.1">
    <property type="nucleotide sequence ID" value="NZ_JBHSNQ010000153.1"/>
</dbReference>
<evidence type="ECO:0000256" key="1">
    <source>
        <dbReference type="SAM" id="MobiDB-lite"/>
    </source>
</evidence>
<dbReference type="Pfam" id="PF14262">
    <property type="entry name" value="Cthe_2159"/>
    <property type="match status" value="3"/>
</dbReference>
<dbReference type="PROSITE" id="PS51257">
    <property type="entry name" value="PROKAR_LIPOPROTEIN"/>
    <property type="match status" value="1"/>
</dbReference>
<feature type="region of interest" description="Disordered" evidence="1">
    <location>
        <begin position="515"/>
        <end position="544"/>
    </location>
</feature>
<proteinExistence type="predicted"/>
<feature type="chain" id="PRO_5045653470" evidence="2">
    <location>
        <begin position="23"/>
        <end position="777"/>
    </location>
</feature>